<organism evidence="12 13">
    <name type="scientific">Anseongella ginsenosidimutans</name>
    <dbReference type="NCBI Taxonomy" id="496056"/>
    <lineage>
        <taxon>Bacteria</taxon>
        <taxon>Pseudomonadati</taxon>
        <taxon>Bacteroidota</taxon>
        <taxon>Sphingobacteriia</taxon>
        <taxon>Sphingobacteriales</taxon>
        <taxon>Sphingobacteriaceae</taxon>
        <taxon>Anseongella</taxon>
    </lineage>
</organism>
<evidence type="ECO:0000256" key="9">
    <source>
        <dbReference type="SAM" id="MobiDB-lite"/>
    </source>
</evidence>
<evidence type="ECO:0000259" key="11">
    <source>
        <dbReference type="Pfam" id="PF07715"/>
    </source>
</evidence>
<comment type="subcellular location">
    <subcellularLocation>
        <location evidence="1 8">Cell outer membrane</location>
        <topology evidence="1 8">Multi-pass membrane protein</topology>
    </subcellularLocation>
</comment>
<accession>A0A4R3KWR3</accession>
<proteinExistence type="inferred from homology"/>
<dbReference type="OrthoDB" id="9812892at2"/>
<reference evidence="12 13" key="1">
    <citation type="submission" date="2019-03" db="EMBL/GenBank/DDBJ databases">
        <title>Genomic Encyclopedia of Type Strains, Phase IV (KMG-IV): sequencing the most valuable type-strain genomes for metagenomic binning, comparative biology and taxonomic classification.</title>
        <authorList>
            <person name="Goeker M."/>
        </authorList>
    </citation>
    <scope>NUCLEOTIDE SEQUENCE [LARGE SCALE GENOMIC DNA]</scope>
    <source>
        <strain evidence="12 13">DSM 21100</strain>
    </source>
</reference>
<evidence type="ECO:0000256" key="5">
    <source>
        <dbReference type="ARBA" id="ARBA00022729"/>
    </source>
</evidence>
<evidence type="ECO:0000256" key="4">
    <source>
        <dbReference type="ARBA" id="ARBA00022692"/>
    </source>
</evidence>
<evidence type="ECO:0000256" key="10">
    <source>
        <dbReference type="SAM" id="SignalP"/>
    </source>
</evidence>
<dbReference type="GO" id="GO:0009279">
    <property type="term" value="C:cell outer membrane"/>
    <property type="evidence" value="ECO:0007669"/>
    <property type="project" value="UniProtKB-SubCell"/>
</dbReference>
<keyword evidence="6 8" id="KW-0472">Membrane</keyword>
<evidence type="ECO:0000313" key="13">
    <source>
        <dbReference type="Proteomes" id="UP000295807"/>
    </source>
</evidence>
<dbReference type="Proteomes" id="UP000295807">
    <property type="component" value="Unassembled WGS sequence"/>
</dbReference>
<evidence type="ECO:0000313" key="12">
    <source>
        <dbReference type="EMBL" id="TCS90229.1"/>
    </source>
</evidence>
<dbReference type="Gene3D" id="2.60.40.1120">
    <property type="entry name" value="Carboxypeptidase-like, regulatory domain"/>
    <property type="match status" value="1"/>
</dbReference>
<evidence type="ECO:0000256" key="1">
    <source>
        <dbReference type="ARBA" id="ARBA00004571"/>
    </source>
</evidence>
<dbReference type="SUPFAM" id="SSF56935">
    <property type="entry name" value="Porins"/>
    <property type="match status" value="1"/>
</dbReference>
<keyword evidence="7 8" id="KW-0998">Cell outer membrane</keyword>
<feature type="signal peptide" evidence="10">
    <location>
        <begin position="1"/>
        <end position="21"/>
    </location>
</feature>
<evidence type="ECO:0000256" key="3">
    <source>
        <dbReference type="ARBA" id="ARBA00022452"/>
    </source>
</evidence>
<dbReference type="InterPro" id="IPR037066">
    <property type="entry name" value="Plug_dom_sf"/>
</dbReference>
<evidence type="ECO:0000256" key="6">
    <source>
        <dbReference type="ARBA" id="ARBA00023136"/>
    </source>
</evidence>
<dbReference type="InterPro" id="IPR039426">
    <property type="entry name" value="TonB-dep_rcpt-like"/>
</dbReference>
<feature type="chain" id="PRO_5021013246" evidence="10">
    <location>
        <begin position="22"/>
        <end position="827"/>
    </location>
</feature>
<dbReference type="InterPro" id="IPR036942">
    <property type="entry name" value="Beta-barrel_TonB_sf"/>
</dbReference>
<dbReference type="RefSeq" id="WP_132127675.1">
    <property type="nucleotide sequence ID" value="NZ_CP042432.1"/>
</dbReference>
<dbReference type="PANTHER" id="PTHR30069:SF29">
    <property type="entry name" value="HEMOGLOBIN AND HEMOGLOBIN-HAPTOGLOBIN-BINDING PROTEIN 1-RELATED"/>
    <property type="match status" value="1"/>
</dbReference>
<feature type="domain" description="TonB-dependent receptor plug" evidence="11">
    <location>
        <begin position="159"/>
        <end position="261"/>
    </location>
</feature>
<evidence type="ECO:0000256" key="8">
    <source>
        <dbReference type="PROSITE-ProRule" id="PRU01360"/>
    </source>
</evidence>
<dbReference type="GO" id="GO:0044718">
    <property type="term" value="P:siderophore transmembrane transport"/>
    <property type="evidence" value="ECO:0007669"/>
    <property type="project" value="TreeGrafter"/>
</dbReference>
<dbReference type="PROSITE" id="PS52016">
    <property type="entry name" value="TONB_DEPENDENT_REC_3"/>
    <property type="match status" value="1"/>
</dbReference>
<dbReference type="GO" id="GO:0015344">
    <property type="term" value="F:siderophore uptake transmembrane transporter activity"/>
    <property type="evidence" value="ECO:0007669"/>
    <property type="project" value="TreeGrafter"/>
</dbReference>
<evidence type="ECO:0000256" key="2">
    <source>
        <dbReference type="ARBA" id="ARBA00022448"/>
    </source>
</evidence>
<dbReference type="Gene3D" id="2.170.130.10">
    <property type="entry name" value="TonB-dependent receptor, plug domain"/>
    <property type="match status" value="1"/>
</dbReference>
<dbReference type="AlphaFoldDB" id="A0A4R3KWR3"/>
<feature type="region of interest" description="Disordered" evidence="9">
    <location>
        <begin position="29"/>
        <end position="88"/>
    </location>
</feature>
<dbReference type="Gene3D" id="2.40.170.20">
    <property type="entry name" value="TonB-dependent receptor, beta-barrel domain"/>
    <property type="match status" value="1"/>
</dbReference>
<gene>
    <name evidence="12" type="ORF">EDD80_101428</name>
</gene>
<dbReference type="Pfam" id="PF13620">
    <property type="entry name" value="CarboxypepD_reg"/>
    <property type="match status" value="1"/>
</dbReference>
<keyword evidence="12" id="KW-0675">Receptor</keyword>
<comment type="similarity">
    <text evidence="8">Belongs to the TonB-dependent receptor family.</text>
</comment>
<sequence length="827" mass="92396">MQGKKLLLSGILCAFSFLCFSQSNSTGSISGRVTDPSGQPVPGAFIQLGGPDGAGGPRESGGTQESGGLDGRGGPDGANAADGRGPGVVSDEQGRYLLPGIAPGTHVVYVTALGFRAWSRKVEVSAGVVQTLSVSLEVQTDKLEEVTVIGYSKNQEVNRQAYNVTSIDARSLHNSTLDLSHALDRVSGVRVRETGGVGSNFTFSLNGFTGNHVRFFIDGIPMDNFGSSFQINNIPINIAERVEVYKGVVPVWLGSDALGGAVNIVTGNRQRNYLDVSYSYGSFNTHRSTVNAAVTSPSGLTFRLNAFQNYSDNNYWVEPEVSDINTGQYFGTPRIRRFHDNYHNETVIASVGVVDKPYADKLLLGVTLGQNYKEIQTGARMVSVFGAWHRRGNMLMPTLKYQKRNLLVKGLDVTLNANYNFGKEQNIDTLFRRYDWFGKFKEYEGTGGERSRTMYKYGNNNGLLTSTFSYQLSDKHSVTLNNVFSTFDRKGKDELYPENDSYQQPRKTNKDILGLAYRYDLANKWSATVFGKFLWQQATTGVRYNPTGNWGDEAFRDETNVTKQLGYGAAVSYFIRPELQLKASYEKSNRMPENYELFGDLENQEANFELKPESSDNVNLGVAYSFGFQDDHRFALSANAIYRYATDYIYSRLNNNQSKLVAQNLDGVSNIGGDVQVRYSFRNWLTAGVNMTYQDVRNEQKYEPNYTGISPVYQDRMPNLPFLFGNGDVSVFLNDVGRKGNTLSVGYNLLYVHAFYLYWPSRGNREGKYDVPQQWAHDANIVYTLADGKYNIALECKNLTDALLYDNFSLQKPSRAFFLKLRYFISK</sequence>
<keyword evidence="3 8" id="KW-1134">Transmembrane beta strand</keyword>
<name>A0A4R3KWR3_9SPHI</name>
<dbReference type="Pfam" id="PF07715">
    <property type="entry name" value="Plug"/>
    <property type="match status" value="1"/>
</dbReference>
<keyword evidence="5 10" id="KW-0732">Signal</keyword>
<dbReference type="InterPro" id="IPR012910">
    <property type="entry name" value="Plug_dom"/>
</dbReference>
<dbReference type="SUPFAM" id="SSF49464">
    <property type="entry name" value="Carboxypeptidase regulatory domain-like"/>
    <property type="match status" value="1"/>
</dbReference>
<keyword evidence="2 8" id="KW-0813">Transport</keyword>
<dbReference type="EMBL" id="SMAD01000001">
    <property type="protein sequence ID" value="TCS90229.1"/>
    <property type="molecule type" value="Genomic_DNA"/>
</dbReference>
<dbReference type="PANTHER" id="PTHR30069">
    <property type="entry name" value="TONB-DEPENDENT OUTER MEMBRANE RECEPTOR"/>
    <property type="match status" value="1"/>
</dbReference>
<dbReference type="InterPro" id="IPR008969">
    <property type="entry name" value="CarboxyPept-like_regulatory"/>
</dbReference>
<keyword evidence="13" id="KW-1185">Reference proteome</keyword>
<keyword evidence="4 8" id="KW-0812">Transmembrane</keyword>
<evidence type="ECO:0000256" key="7">
    <source>
        <dbReference type="ARBA" id="ARBA00023237"/>
    </source>
</evidence>
<comment type="caution">
    <text evidence="12">The sequence shown here is derived from an EMBL/GenBank/DDBJ whole genome shotgun (WGS) entry which is preliminary data.</text>
</comment>
<protein>
    <submittedName>
        <fullName evidence="12">Outer membrane receptor protein involved in Fe transport</fullName>
    </submittedName>
</protein>
<feature type="compositionally biased region" description="Gly residues" evidence="9">
    <location>
        <begin position="50"/>
        <end position="76"/>
    </location>
</feature>